<dbReference type="RefSeq" id="XP_020663787.2">
    <property type="nucleotide sequence ID" value="XM_020808128.2"/>
</dbReference>
<dbReference type="PANTHER" id="PTHR15107">
    <property type="entry name" value="RETINOBLASTOMA BINDING PROTEIN 8"/>
    <property type="match status" value="1"/>
</dbReference>
<feature type="region of interest" description="Disordered" evidence="2">
    <location>
        <begin position="376"/>
        <end position="400"/>
    </location>
</feature>
<gene>
    <name evidence="5" type="primary">RBBP8NL</name>
</gene>
<dbReference type="OrthoDB" id="8809203at2759"/>
<dbReference type="CTD" id="140893"/>
<dbReference type="PANTHER" id="PTHR15107:SF3">
    <property type="entry name" value="RBBP8 N-TERMINAL-LIKE PROTEIN"/>
    <property type="match status" value="1"/>
</dbReference>
<evidence type="ECO:0000256" key="2">
    <source>
        <dbReference type="SAM" id="MobiDB-lite"/>
    </source>
</evidence>
<evidence type="ECO:0000259" key="3">
    <source>
        <dbReference type="Pfam" id="PF10482"/>
    </source>
</evidence>
<evidence type="ECO:0000313" key="4">
    <source>
        <dbReference type="Proteomes" id="UP001652642"/>
    </source>
</evidence>
<dbReference type="Proteomes" id="UP001652642">
    <property type="component" value="Chromosome 4"/>
</dbReference>
<evidence type="ECO:0000256" key="1">
    <source>
        <dbReference type="SAM" id="Coils"/>
    </source>
</evidence>
<feature type="compositionally biased region" description="Polar residues" evidence="2">
    <location>
        <begin position="503"/>
        <end position="512"/>
    </location>
</feature>
<feature type="domain" description="DNA endonuclease Ctp1 N-terminal" evidence="3">
    <location>
        <begin position="6"/>
        <end position="125"/>
    </location>
</feature>
<feature type="region of interest" description="Disordered" evidence="2">
    <location>
        <begin position="446"/>
        <end position="662"/>
    </location>
</feature>
<reference evidence="5" key="1">
    <citation type="submission" date="2025-08" db="UniProtKB">
        <authorList>
            <consortium name="RefSeq"/>
        </authorList>
    </citation>
    <scope>IDENTIFICATION</scope>
</reference>
<feature type="region of interest" description="Disordered" evidence="2">
    <location>
        <begin position="125"/>
        <end position="186"/>
    </location>
</feature>
<dbReference type="KEGG" id="pvt:110086887"/>
<accession>A0A6J0USW0</accession>
<feature type="compositionally biased region" description="Basic and acidic residues" evidence="2">
    <location>
        <begin position="125"/>
        <end position="135"/>
    </location>
</feature>
<feature type="region of interest" description="Disordered" evidence="2">
    <location>
        <begin position="223"/>
        <end position="253"/>
    </location>
</feature>
<organism evidence="4 5">
    <name type="scientific">Pogona vitticeps</name>
    <name type="common">central bearded dragon</name>
    <dbReference type="NCBI Taxonomy" id="103695"/>
    <lineage>
        <taxon>Eukaryota</taxon>
        <taxon>Metazoa</taxon>
        <taxon>Chordata</taxon>
        <taxon>Craniata</taxon>
        <taxon>Vertebrata</taxon>
        <taxon>Euteleostomi</taxon>
        <taxon>Lepidosauria</taxon>
        <taxon>Squamata</taxon>
        <taxon>Bifurcata</taxon>
        <taxon>Unidentata</taxon>
        <taxon>Episquamata</taxon>
        <taxon>Toxicofera</taxon>
        <taxon>Iguania</taxon>
        <taxon>Acrodonta</taxon>
        <taxon>Agamidae</taxon>
        <taxon>Amphibolurinae</taxon>
        <taxon>Pogona</taxon>
    </lineage>
</organism>
<evidence type="ECO:0000313" key="5">
    <source>
        <dbReference type="RefSeq" id="XP_020663787.2"/>
    </source>
</evidence>
<feature type="coiled-coil region" evidence="1">
    <location>
        <begin position="14"/>
        <end position="69"/>
    </location>
</feature>
<protein>
    <submittedName>
        <fullName evidence="5">RBBP8 N-terminal-like protein</fullName>
    </submittedName>
</protein>
<feature type="compositionally biased region" description="Polar residues" evidence="2">
    <location>
        <begin position="533"/>
        <end position="542"/>
    </location>
</feature>
<dbReference type="InParanoid" id="A0A6J0USW0"/>
<dbReference type="GeneID" id="110086887"/>
<dbReference type="InterPro" id="IPR019518">
    <property type="entry name" value="CtIP_N"/>
</dbReference>
<keyword evidence="1" id="KW-0175">Coiled coil</keyword>
<feature type="compositionally biased region" description="Polar residues" evidence="2">
    <location>
        <begin position="239"/>
        <end position="253"/>
    </location>
</feature>
<proteinExistence type="predicted"/>
<dbReference type="Pfam" id="PF10482">
    <property type="entry name" value="CtIP_N"/>
    <property type="match status" value="1"/>
</dbReference>
<dbReference type="AlphaFoldDB" id="A0A6J0USW0"/>
<keyword evidence="4" id="KW-1185">Reference proteome</keyword>
<dbReference type="InterPro" id="IPR033316">
    <property type="entry name" value="RBBP8-like"/>
</dbReference>
<name>A0A6J0USW0_9SAUR</name>
<sequence>MATESFAGFLDKLKEIHEKEVQGLQSKLNELTNEKCRDTQRIEELFAKNHQLREQQKLLKENVKVLENRLRAGLCDRCQVTQELAKKKQHEFGKAHFQSLQLIFILTNETNKLREENRNLKEELKRLCGTEDKPRSFKGPSREGSATPDSPLPLVSMRSRKSSPKKTAGNEAEDESAQSPEQRITSPCARISPNVLQGEHALELSSQRIANQLHGTIALLRSRSSSQESDGTGKATPPLASQTPPFPQTDQSTSFEDYFRASKSDRHEIASSYERLKLATRKEQLSLLNQHFALHHLGVRNNPNSKENSFLPHLLMPREVGGRRRSQDEWEDPAALLNLPGAVMYMKDHHLENRFHLLKHQEKLHSLLTEKQLQECKARTQESSDQTPQRSSPPPPRIAKECKKERVFLEESPHEMLGKLLSFHKEDLEQAEEAEAVRDYFTDAPLDLSDSGRGRGSMKAGNCPPTFRDYDVGSPCKGQKEESFLQKTCLPSWPQKKKHLHGSNESEQQLSPKETIVVSPVSLRPELPASHPISCNATTGSETKAPLGAEQKRSDQADDGDSESMKEESESDTSGSEMMGAYEDESHPGASMADKYCCQRAAIQRSQRKRRRGSDSGTEADSKSARRGQNGKATQDPADLQDSAKDMTSHSPAFRHSDNEET</sequence>